<organism evidence="3 4">
    <name type="scientific">Rickenella mellea</name>
    <dbReference type="NCBI Taxonomy" id="50990"/>
    <lineage>
        <taxon>Eukaryota</taxon>
        <taxon>Fungi</taxon>
        <taxon>Dikarya</taxon>
        <taxon>Basidiomycota</taxon>
        <taxon>Agaricomycotina</taxon>
        <taxon>Agaricomycetes</taxon>
        <taxon>Hymenochaetales</taxon>
        <taxon>Rickenellaceae</taxon>
        <taxon>Rickenella</taxon>
    </lineage>
</organism>
<dbReference type="EMBL" id="ML170186">
    <property type="protein sequence ID" value="TDL20655.1"/>
    <property type="molecule type" value="Genomic_DNA"/>
</dbReference>
<keyword evidence="2" id="KW-0732">Signal</keyword>
<protein>
    <submittedName>
        <fullName evidence="3">Uncharacterized protein</fullName>
    </submittedName>
</protein>
<evidence type="ECO:0000313" key="3">
    <source>
        <dbReference type="EMBL" id="TDL20655.1"/>
    </source>
</evidence>
<feature type="chain" id="PRO_5021187026" evidence="2">
    <location>
        <begin position="22"/>
        <end position="153"/>
    </location>
</feature>
<accession>A0A4Y7PZS2</accession>
<sequence>MHFSPSLTCLLAVVLATSAQAANNVQQHVVYSAKGAADVVGNHFGCAHIRPTGQATQLGCVKHVFTNGFTVSVLDETSKARTTCSISGTKGACGPAGVNVQVDLTGGTGKAPAASGPGGTTTLTPAQLSNKPIKREHTRDFLVEREPAAEPEF</sequence>
<name>A0A4Y7PZS2_9AGAM</name>
<reference evidence="3 4" key="1">
    <citation type="submission" date="2018-06" db="EMBL/GenBank/DDBJ databases">
        <title>A transcriptomic atlas of mushroom development highlights an independent origin of complex multicellularity.</title>
        <authorList>
            <consortium name="DOE Joint Genome Institute"/>
            <person name="Krizsan K."/>
            <person name="Almasi E."/>
            <person name="Merenyi Z."/>
            <person name="Sahu N."/>
            <person name="Viragh M."/>
            <person name="Koszo T."/>
            <person name="Mondo S."/>
            <person name="Kiss B."/>
            <person name="Balint B."/>
            <person name="Kues U."/>
            <person name="Barry K."/>
            <person name="Hegedus J.C."/>
            <person name="Henrissat B."/>
            <person name="Johnson J."/>
            <person name="Lipzen A."/>
            <person name="Ohm R."/>
            <person name="Nagy I."/>
            <person name="Pangilinan J."/>
            <person name="Yan J."/>
            <person name="Xiong Y."/>
            <person name="Grigoriev I.V."/>
            <person name="Hibbett D.S."/>
            <person name="Nagy L.G."/>
        </authorList>
    </citation>
    <scope>NUCLEOTIDE SEQUENCE [LARGE SCALE GENOMIC DNA]</scope>
    <source>
        <strain evidence="3 4">SZMC22713</strain>
    </source>
</reference>
<feature type="signal peptide" evidence="2">
    <location>
        <begin position="1"/>
        <end position="21"/>
    </location>
</feature>
<keyword evidence="4" id="KW-1185">Reference proteome</keyword>
<gene>
    <name evidence="3" type="ORF">BD410DRAFT_804803</name>
</gene>
<feature type="region of interest" description="Disordered" evidence="1">
    <location>
        <begin position="105"/>
        <end position="126"/>
    </location>
</feature>
<dbReference type="AlphaFoldDB" id="A0A4Y7PZS2"/>
<evidence type="ECO:0000313" key="4">
    <source>
        <dbReference type="Proteomes" id="UP000294933"/>
    </source>
</evidence>
<dbReference type="OrthoDB" id="10439069at2759"/>
<evidence type="ECO:0000256" key="2">
    <source>
        <dbReference type="SAM" id="SignalP"/>
    </source>
</evidence>
<evidence type="ECO:0000256" key="1">
    <source>
        <dbReference type="SAM" id="MobiDB-lite"/>
    </source>
</evidence>
<dbReference type="Proteomes" id="UP000294933">
    <property type="component" value="Unassembled WGS sequence"/>
</dbReference>
<proteinExistence type="predicted"/>
<dbReference type="VEuPathDB" id="FungiDB:BD410DRAFT_804803"/>